<dbReference type="AlphaFoldDB" id="A0A0S3QRR2"/>
<evidence type="ECO:0000313" key="3">
    <source>
        <dbReference type="Proteomes" id="UP000063234"/>
    </source>
</evidence>
<dbReference type="EMBL" id="AP013035">
    <property type="protein sequence ID" value="BAT71028.1"/>
    <property type="molecule type" value="Genomic_DNA"/>
</dbReference>
<protein>
    <submittedName>
        <fullName evidence="2">Uncharacterized protein</fullName>
    </submittedName>
</protein>
<dbReference type="KEGG" id="ttk:TST_0219"/>
<dbReference type="Gene3D" id="2.60.120.260">
    <property type="entry name" value="Galactose-binding domain-like"/>
    <property type="match status" value="1"/>
</dbReference>
<dbReference type="OrthoDB" id="5405181at2"/>
<evidence type="ECO:0000256" key="1">
    <source>
        <dbReference type="SAM" id="Phobius"/>
    </source>
</evidence>
<dbReference type="Proteomes" id="UP000063234">
    <property type="component" value="Chromosome"/>
</dbReference>
<organism evidence="2 3">
    <name type="scientific">Thermosulfidibacter takaii (strain DSM 17441 / JCM 13301 / NBRC 103674 / ABI70S6)</name>
    <dbReference type="NCBI Taxonomy" id="1298851"/>
    <lineage>
        <taxon>Bacteria</taxon>
        <taxon>Pseudomonadati</taxon>
        <taxon>Thermosulfidibacterota</taxon>
        <taxon>Thermosulfidibacteria</taxon>
        <taxon>Thermosulfidibacterales</taxon>
        <taxon>Thermosulfidibacteraceae</taxon>
    </lineage>
</organism>
<reference evidence="3" key="1">
    <citation type="journal article" date="2018" name="Science">
        <title>A primordial and reversible TCA cycle in a facultatively chemolithoautotrophic thermophile.</title>
        <authorList>
            <person name="Nunoura T."/>
            <person name="Chikaraishi Y."/>
            <person name="Izaki R."/>
            <person name="Suwa T."/>
            <person name="Sato T."/>
            <person name="Harada T."/>
            <person name="Mori K."/>
            <person name="Kato Y."/>
            <person name="Miyazaki M."/>
            <person name="Shimamura S."/>
            <person name="Yanagawa K."/>
            <person name="Shuto A."/>
            <person name="Ohkouchi N."/>
            <person name="Fujita N."/>
            <person name="Takaki Y."/>
            <person name="Atomi H."/>
            <person name="Takai K."/>
        </authorList>
    </citation>
    <scope>NUCLEOTIDE SEQUENCE [LARGE SCALE GENOMIC DNA]</scope>
    <source>
        <strain evidence="3">DSM 17441 / JCM 13301 / NBRC 103674 / ABI70S6</strain>
    </source>
</reference>
<evidence type="ECO:0000313" key="2">
    <source>
        <dbReference type="EMBL" id="BAT71028.1"/>
    </source>
</evidence>
<sequence length="680" mass="77813">MGRSLVIKILYVLIFIVVPLGMYASPVSFTGDWRYRKLSKEDGGKEWSFYEGYFLSFFRDITEKMNITGSVRYTKDRREERTFQQITPSFSFNINNDIFRFSLSGSSNRRLDSRGPDYITDAWDAILASNWSNKWPALRFTYGRSFSHDDQHPHLVDTRNTHRGAELSHTVKSFRFYYNYRDSKGENKVEDSTSWSYSHFAKFDFSKGFFNNILFLSASQQVFYTKAETRTEVEDGGVALIRVAVAKALFGVDSTPEEGTINSTPALIDGDRFVSAGVEIGATDDVNIGLEVDYRELNALYLYTVNDVSDSIAGRFRWELYKSHDGINWDLAFSSLTFSYNHALKRFEIKIPRISAKYVKLYVASNPGTDIYVTELEAYNEVRSEGSEVTTTSKYTSYRTDFNMRWRPLSDISVYYSFFGAHSVPEPGPDSTDLSYSASISWTPSRYFNPVFSISEARDKTEGEPEDLGRSYSLSIASSPLDTLDVSFGLMRSERYEGGKKESRSDSYSLYISALLFPDLSASLDLTRNTSKNYREGDTAKSFSGRLSTTARLTPKFTLDATYYYSKSEAEDSTTTRRFDLTASWRASDVLFLRTTHNWNWKEGSNTYSSTYTMGLSPTPKVQLNVQYAYNKDQDETVKTYSSFVSWAISRYISLKSNYSCQERGGEKSWYLSIQLTARF</sequence>
<keyword evidence="3" id="KW-1185">Reference proteome</keyword>
<name>A0A0S3QRR2_THET7</name>
<proteinExistence type="predicted"/>
<dbReference type="SUPFAM" id="SSF56935">
    <property type="entry name" value="Porins"/>
    <property type="match status" value="1"/>
</dbReference>
<gene>
    <name evidence="2" type="ORF">TST_0219</name>
</gene>
<accession>A0A0S3QRR2</accession>
<dbReference type="STRING" id="1298851.TST_0219"/>
<dbReference type="RefSeq" id="WP_068548857.1">
    <property type="nucleotide sequence ID" value="NZ_AP013035.1"/>
</dbReference>
<keyword evidence="1" id="KW-0472">Membrane</keyword>
<feature type="transmembrane region" description="Helical" evidence="1">
    <location>
        <begin position="9"/>
        <end position="29"/>
    </location>
</feature>
<keyword evidence="1" id="KW-1133">Transmembrane helix</keyword>
<keyword evidence="1" id="KW-0812">Transmembrane</keyword>